<proteinExistence type="predicted"/>
<dbReference type="EMBL" id="JH930469">
    <property type="protein sequence ID" value="EKM58965.1"/>
    <property type="molecule type" value="Genomic_DNA"/>
</dbReference>
<organism evidence="1 2">
    <name type="scientific">Phanerochaete carnosa (strain HHB-10118-sp)</name>
    <name type="common">White-rot fungus</name>
    <name type="synonym">Peniophora carnosa</name>
    <dbReference type="NCBI Taxonomy" id="650164"/>
    <lineage>
        <taxon>Eukaryota</taxon>
        <taxon>Fungi</taxon>
        <taxon>Dikarya</taxon>
        <taxon>Basidiomycota</taxon>
        <taxon>Agaricomycotina</taxon>
        <taxon>Agaricomycetes</taxon>
        <taxon>Polyporales</taxon>
        <taxon>Phanerochaetaceae</taxon>
        <taxon>Phanerochaete</taxon>
    </lineage>
</organism>
<dbReference type="RefSeq" id="XP_007391549.1">
    <property type="nucleotide sequence ID" value="XM_007391487.1"/>
</dbReference>
<dbReference type="InParanoid" id="K5WHY5"/>
<sequence>MFAALETLDMEWIMYNQALVPLLHSTSSIQFHSLFVLLEPCIEDEDIEAVHQAVDAPAKLSSLRSLTLIGDSAIGPTFPPEPFLKLHSLEELYLNIPGFFLTSQDVESTLHSWSLDALECFATHLPMLEQLTTENDTSTVPTLGVPLARSLIPISLIVASSPLREEHWWHAATYISHVYPNASCTLSYSDVDSKGKDEDERLNSNQLCWRYVNRAIAAARTNQGVESG</sequence>
<accession>K5WHY5</accession>
<protein>
    <submittedName>
        <fullName evidence="1">Uncharacterized protein</fullName>
    </submittedName>
</protein>
<gene>
    <name evidence="1" type="ORF">PHACADRAFT_205155</name>
</gene>
<dbReference type="KEGG" id="pco:PHACADRAFT_205155"/>
<name>K5WHY5_PHACS</name>
<evidence type="ECO:0000313" key="1">
    <source>
        <dbReference type="EMBL" id="EKM58965.1"/>
    </source>
</evidence>
<dbReference type="AlphaFoldDB" id="K5WHY5"/>
<dbReference type="GeneID" id="18912338"/>
<dbReference type="Proteomes" id="UP000008370">
    <property type="component" value="Unassembled WGS sequence"/>
</dbReference>
<reference evidence="1 2" key="1">
    <citation type="journal article" date="2012" name="BMC Genomics">
        <title>Comparative genomics of the white-rot fungi, Phanerochaete carnosa and P. chrysosporium, to elucidate the genetic basis of the distinct wood types they colonize.</title>
        <authorList>
            <person name="Suzuki H."/>
            <person name="MacDonald J."/>
            <person name="Syed K."/>
            <person name="Salamov A."/>
            <person name="Hori C."/>
            <person name="Aerts A."/>
            <person name="Henrissat B."/>
            <person name="Wiebenga A."/>
            <person name="vanKuyk P.A."/>
            <person name="Barry K."/>
            <person name="Lindquist E."/>
            <person name="LaButti K."/>
            <person name="Lapidus A."/>
            <person name="Lucas S."/>
            <person name="Coutinho P."/>
            <person name="Gong Y."/>
            <person name="Samejima M."/>
            <person name="Mahadevan R."/>
            <person name="Abou-Zaid M."/>
            <person name="de Vries R.P."/>
            <person name="Igarashi K."/>
            <person name="Yadav J.S."/>
            <person name="Grigoriev I.V."/>
            <person name="Master E.R."/>
        </authorList>
    </citation>
    <scope>NUCLEOTIDE SEQUENCE [LARGE SCALE GENOMIC DNA]</scope>
    <source>
        <strain evidence="1 2">HHB-10118-sp</strain>
    </source>
</reference>
<keyword evidence="2" id="KW-1185">Reference proteome</keyword>
<dbReference type="HOGENOM" id="CLU_1215154_0_0_1"/>
<evidence type="ECO:0000313" key="2">
    <source>
        <dbReference type="Proteomes" id="UP000008370"/>
    </source>
</evidence>